<dbReference type="PIRSF" id="PIRSF006113">
    <property type="entry name" value="PTP_synth"/>
    <property type="match status" value="1"/>
</dbReference>
<dbReference type="STRING" id="525903.Taci_1270"/>
<keyword evidence="4 8" id="KW-0479">Metal-binding</keyword>
<evidence type="ECO:0000256" key="9">
    <source>
        <dbReference type="PIRSR" id="PIRSR006113-1"/>
    </source>
</evidence>
<sequence>MKLKRRFSFSAAHWLPRYKGRCEALHGHTYSFVITLEGSPDPEGMIMDFTELKGLVEEMVLSRLDHSCLNDLLEQPTAEALSRWIFEALADRLEAPNRRLESVEVFESPDCSALFLREDRR</sequence>
<evidence type="ECO:0000313" key="11">
    <source>
        <dbReference type="EMBL" id="ACZ19501.1"/>
    </source>
</evidence>
<dbReference type="NCBIfam" id="TIGR03367">
    <property type="entry name" value="queuosine_QueD"/>
    <property type="match status" value="1"/>
</dbReference>
<dbReference type="Pfam" id="PF01242">
    <property type="entry name" value="PTPS"/>
    <property type="match status" value="1"/>
</dbReference>
<dbReference type="KEGG" id="tai:Taci_1270"/>
<evidence type="ECO:0000256" key="5">
    <source>
        <dbReference type="ARBA" id="ARBA00022833"/>
    </source>
</evidence>
<evidence type="ECO:0000256" key="10">
    <source>
        <dbReference type="PIRSR" id="PIRSR006113-2"/>
    </source>
</evidence>
<dbReference type="EC" id="4.-.-.-" evidence="8"/>
<dbReference type="GO" id="GO:0046872">
    <property type="term" value="F:metal ion binding"/>
    <property type="evidence" value="ECO:0007669"/>
    <property type="project" value="UniProtKB-KW"/>
</dbReference>
<dbReference type="OrthoDB" id="9804698at2"/>
<dbReference type="GO" id="GO:0070497">
    <property type="term" value="F:6-carboxytetrahydropterin synthase activity"/>
    <property type="evidence" value="ECO:0007669"/>
    <property type="project" value="UniProtKB-EC"/>
</dbReference>
<proteinExistence type="inferred from homology"/>
<dbReference type="InterPro" id="IPR007115">
    <property type="entry name" value="6-PTP_synth/QueD"/>
</dbReference>
<evidence type="ECO:0000256" key="6">
    <source>
        <dbReference type="ARBA" id="ARBA00023239"/>
    </source>
</evidence>
<gene>
    <name evidence="11" type="ordered locus">Taci_1270</name>
</gene>
<feature type="binding site" evidence="10">
    <location>
        <position position="28"/>
    </location>
    <ligand>
        <name>Zn(2+)</name>
        <dbReference type="ChEBI" id="CHEBI:29105"/>
    </ligand>
</feature>
<accession>D1B660</accession>
<comment type="cofactor">
    <cofactor evidence="8 10">
        <name>Zn(2+)</name>
        <dbReference type="ChEBI" id="CHEBI:29105"/>
    </cofactor>
    <text evidence="8 10">Binds 1 zinc ion per subunit.</text>
</comment>
<dbReference type="PANTHER" id="PTHR12589:SF7">
    <property type="entry name" value="6-PYRUVOYL TETRAHYDROBIOPTERIN SYNTHASE"/>
    <property type="match status" value="1"/>
</dbReference>
<feature type="binding site" evidence="10">
    <location>
        <position position="26"/>
    </location>
    <ligand>
        <name>Zn(2+)</name>
        <dbReference type="ChEBI" id="CHEBI:29105"/>
    </ligand>
</feature>
<dbReference type="EMBL" id="CP001818">
    <property type="protein sequence ID" value="ACZ19501.1"/>
    <property type="molecule type" value="Genomic_DNA"/>
</dbReference>
<feature type="active site" description="Charge relay system" evidence="9">
    <location>
        <position position="107"/>
    </location>
</feature>
<keyword evidence="8" id="KW-0671">Queuosine biosynthesis</keyword>
<reference evidence="11 12" key="1">
    <citation type="journal article" date="2009" name="Stand. Genomic Sci.">
        <title>Complete genome sequence of Thermanaerovibrio acidaminovorans type strain (Su883).</title>
        <authorList>
            <person name="Chovatia M."/>
            <person name="Sikorski J."/>
            <person name="Schroder M."/>
            <person name="Lapidus A."/>
            <person name="Nolan M."/>
            <person name="Tice H."/>
            <person name="Glavina Del Rio T."/>
            <person name="Copeland A."/>
            <person name="Cheng J.F."/>
            <person name="Lucas S."/>
            <person name="Chen F."/>
            <person name="Bruce D."/>
            <person name="Goodwin L."/>
            <person name="Pitluck S."/>
            <person name="Ivanova N."/>
            <person name="Mavromatis K."/>
            <person name="Ovchinnikova G."/>
            <person name="Pati A."/>
            <person name="Chen A."/>
            <person name="Palaniappan K."/>
            <person name="Land M."/>
            <person name="Hauser L."/>
            <person name="Chang Y.J."/>
            <person name="Jeffries C.D."/>
            <person name="Chain P."/>
            <person name="Saunders E."/>
            <person name="Detter J.C."/>
            <person name="Brettin T."/>
            <person name="Rohde M."/>
            <person name="Goker M."/>
            <person name="Spring S."/>
            <person name="Bristow J."/>
            <person name="Markowitz V."/>
            <person name="Hugenholtz P."/>
            <person name="Kyrpides N.C."/>
            <person name="Klenk H.P."/>
            <person name="Eisen J.A."/>
        </authorList>
    </citation>
    <scope>NUCLEOTIDE SEQUENCE [LARGE SCALE GENOMIC DNA]</scope>
    <source>
        <strain evidence="12">ATCC 49978 / DSM 6589 / Su883</strain>
    </source>
</reference>
<dbReference type="HOGENOM" id="CLU_111016_1_2_0"/>
<protein>
    <recommendedName>
        <fullName evidence="3 8">6-carboxy-5,6,7,8-tetrahydropterin synthase</fullName>
        <ecNumber evidence="8">4.-.-.-</ecNumber>
    </recommendedName>
</protein>
<organism evidence="11 12">
    <name type="scientific">Thermanaerovibrio acidaminovorans (strain ATCC 49978 / DSM 6589 / Su883)</name>
    <name type="common">Selenomonas acidaminovorans</name>
    <dbReference type="NCBI Taxonomy" id="525903"/>
    <lineage>
        <taxon>Bacteria</taxon>
        <taxon>Thermotogati</taxon>
        <taxon>Synergistota</taxon>
        <taxon>Synergistia</taxon>
        <taxon>Synergistales</taxon>
        <taxon>Synergistaceae</taxon>
        <taxon>Thermanaerovibrio</taxon>
    </lineage>
</organism>
<dbReference type="Proteomes" id="UP000002030">
    <property type="component" value="Chromosome"/>
</dbReference>
<dbReference type="InterPro" id="IPR038418">
    <property type="entry name" value="6-PTP_synth/QueD_sf"/>
</dbReference>
<dbReference type="GO" id="GO:0008616">
    <property type="term" value="P:tRNA queuosine(34) biosynthetic process"/>
    <property type="evidence" value="ECO:0007669"/>
    <property type="project" value="UniProtKB-KW"/>
</dbReference>
<comment type="similarity">
    <text evidence="2 8">Belongs to the PTPS family. QueD subfamily.</text>
</comment>
<evidence type="ECO:0000313" key="12">
    <source>
        <dbReference type="Proteomes" id="UP000002030"/>
    </source>
</evidence>
<evidence type="ECO:0000256" key="3">
    <source>
        <dbReference type="ARBA" id="ARBA00018141"/>
    </source>
</evidence>
<dbReference type="SUPFAM" id="SSF55620">
    <property type="entry name" value="Tetrahydrobiopterin biosynthesis enzymes-like"/>
    <property type="match status" value="1"/>
</dbReference>
<feature type="binding site" evidence="10">
    <location>
        <position position="13"/>
    </location>
    <ligand>
        <name>Zn(2+)</name>
        <dbReference type="ChEBI" id="CHEBI:29105"/>
    </ligand>
</feature>
<evidence type="ECO:0000256" key="1">
    <source>
        <dbReference type="ARBA" id="ARBA00005061"/>
    </source>
</evidence>
<dbReference type="EnsemblBacteria" id="ACZ19501">
    <property type="protein sequence ID" value="ACZ19501"/>
    <property type="gene ID" value="Taci_1270"/>
</dbReference>
<name>D1B660_THEAS</name>
<comment type="catalytic activity">
    <reaction evidence="7 8">
        <text>7,8-dihydroneopterin 3'-triphosphate + H2O = 6-carboxy-5,6,7,8-tetrahydropterin + triphosphate + acetaldehyde + 2 H(+)</text>
        <dbReference type="Rhea" id="RHEA:27966"/>
        <dbReference type="ChEBI" id="CHEBI:15343"/>
        <dbReference type="ChEBI" id="CHEBI:15377"/>
        <dbReference type="ChEBI" id="CHEBI:15378"/>
        <dbReference type="ChEBI" id="CHEBI:18036"/>
        <dbReference type="ChEBI" id="CHEBI:58462"/>
        <dbReference type="ChEBI" id="CHEBI:61032"/>
        <dbReference type="EC" id="4.1.2.50"/>
    </reaction>
</comment>
<evidence type="ECO:0000256" key="2">
    <source>
        <dbReference type="ARBA" id="ARBA00008900"/>
    </source>
</evidence>
<keyword evidence="6 8" id="KW-0456">Lyase</keyword>
<keyword evidence="12" id="KW-1185">Reference proteome</keyword>
<dbReference type="Gene3D" id="3.30.479.10">
    <property type="entry name" value="6-pyruvoyl tetrahydropterin synthase/QueD"/>
    <property type="match status" value="2"/>
</dbReference>
<evidence type="ECO:0000256" key="8">
    <source>
        <dbReference type="PIRNR" id="PIRNR006113"/>
    </source>
</evidence>
<feature type="active site" description="Charge relay system" evidence="9">
    <location>
        <position position="66"/>
    </location>
</feature>
<dbReference type="eggNOG" id="COG0720">
    <property type="taxonomic scope" value="Bacteria"/>
</dbReference>
<keyword evidence="5 8" id="KW-0862">Zinc</keyword>
<dbReference type="PANTHER" id="PTHR12589">
    <property type="entry name" value="PYRUVOYL TETRAHYDROBIOPTERIN SYNTHASE"/>
    <property type="match status" value="1"/>
</dbReference>
<comment type="pathway">
    <text evidence="1 8">Purine metabolism; 7-cyano-7-deazaguanine biosynthesis.</text>
</comment>
<feature type="active site" description="Proton acceptor" evidence="9">
    <location>
        <position position="22"/>
    </location>
</feature>
<dbReference type="AlphaFoldDB" id="D1B660"/>
<dbReference type="UniPathway" id="UPA00391"/>
<evidence type="ECO:0000256" key="7">
    <source>
        <dbReference type="ARBA" id="ARBA00048807"/>
    </source>
</evidence>
<evidence type="ECO:0000256" key="4">
    <source>
        <dbReference type="ARBA" id="ARBA00022723"/>
    </source>
</evidence>
<dbReference type="RefSeq" id="WP_012870012.1">
    <property type="nucleotide sequence ID" value="NC_013522.1"/>
</dbReference>